<organism evidence="1 2">
    <name type="scientific">Vagococcus silagei</name>
    <dbReference type="NCBI Taxonomy" id="2508885"/>
    <lineage>
        <taxon>Bacteria</taxon>
        <taxon>Bacillati</taxon>
        <taxon>Bacillota</taxon>
        <taxon>Bacilli</taxon>
        <taxon>Lactobacillales</taxon>
        <taxon>Enterococcaceae</taxon>
        <taxon>Vagococcus</taxon>
    </lineage>
</organism>
<dbReference type="OrthoDB" id="9772976at2"/>
<evidence type="ECO:0000313" key="1">
    <source>
        <dbReference type="EMBL" id="THB61556.1"/>
    </source>
</evidence>
<dbReference type="Proteomes" id="UP000310506">
    <property type="component" value="Unassembled WGS sequence"/>
</dbReference>
<keyword evidence="2" id="KW-1185">Reference proteome</keyword>
<gene>
    <name evidence="1" type="ORF">ESZ54_04875</name>
</gene>
<reference evidence="1 2" key="1">
    <citation type="submission" date="2019-01" db="EMBL/GenBank/DDBJ databases">
        <title>Vagococcus silagei sp. nov. isolated from brewer's grain.</title>
        <authorList>
            <person name="Guu J.-R."/>
        </authorList>
    </citation>
    <scope>NUCLEOTIDE SEQUENCE [LARGE SCALE GENOMIC DNA]</scope>
    <source>
        <strain evidence="1 2">2B-2</strain>
    </source>
</reference>
<name>A0A4S3B7D8_9ENTE</name>
<dbReference type="Pfam" id="PF10923">
    <property type="entry name" value="BrxC_BrxD"/>
    <property type="match status" value="1"/>
</dbReference>
<proteinExistence type="predicted"/>
<sequence>MQWRRLTLKNKVNKKEAVTIISALESGVVPVKGIRHLLVGRNDEVNEVVRTLERIEEGESDIRFWVGDFGSGKSFMLRTIESIALQKNFVVSTVDLTPTRRFVASDGKARALYTEIIDNLMIQTSQNGNALKTIIEEWIHKLASEMASEENVSINKILTPKYQRNIENKIIAVSSSFSSVGLSFELGSSVIKYYEGFITGDQILMLNALRWIRGDIETKTEAKKTLGINKIINDDNWFDAIKNLSELFSSLGYAGFVLNFDESVNLYKLPMRQTRERNYEKILNIYNECKSNQIKHLFVNFGATRKTVFDDDRGMASYGALKTRLGDEHSMDSQFVNTNRTVLPLKPLSNEDIFTLLNQLVVIYNTDQNESIDLSLEHISLYMEEQLNRPGADEFLTPRAVIKDFIEILAIIKQNPTVEISMIILQKFGKNSLPVEKDDDNLDDDIEVF</sequence>
<dbReference type="InterPro" id="IPR021228">
    <property type="entry name" value="BrxD"/>
</dbReference>
<accession>A0A4S3B7D8</accession>
<evidence type="ECO:0000313" key="2">
    <source>
        <dbReference type="Proteomes" id="UP000310506"/>
    </source>
</evidence>
<dbReference type="AlphaFoldDB" id="A0A4S3B7D8"/>
<comment type="caution">
    <text evidence="1">The sequence shown here is derived from an EMBL/GenBank/DDBJ whole genome shotgun (WGS) entry which is preliminary data.</text>
</comment>
<dbReference type="EMBL" id="SDGV01000011">
    <property type="protein sequence ID" value="THB61556.1"/>
    <property type="molecule type" value="Genomic_DNA"/>
</dbReference>
<protein>
    <submittedName>
        <fullName evidence="1">Biotin carboxylase</fullName>
    </submittedName>
</protein>